<reference evidence="3 4" key="1">
    <citation type="submission" date="2021-01" db="EMBL/GenBank/DDBJ databases">
        <title>Whole genome shotgun sequence of Plantactinospora mayteni NBRC 109088.</title>
        <authorList>
            <person name="Komaki H."/>
            <person name="Tamura T."/>
        </authorList>
    </citation>
    <scope>NUCLEOTIDE SEQUENCE [LARGE SCALE GENOMIC DNA]</scope>
    <source>
        <strain evidence="3 4">NBRC 109088</strain>
    </source>
</reference>
<feature type="transmembrane region" description="Helical" evidence="2">
    <location>
        <begin position="137"/>
        <end position="157"/>
    </location>
</feature>
<keyword evidence="4" id="KW-1185">Reference proteome</keyword>
<protein>
    <submittedName>
        <fullName evidence="3">ABC transporter permease</fullName>
    </submittedName>
</protein>
<dbReference type="InterPro" id="IPR030802">
    <property type="entry name" value="Permease_MalE"/>
</dbReference>
<feature type="transmembrane region" description="Helical" evidence="2">
    <location>
        <begin position="82"/>
        <end position="107"/>
    </location>
</feature>
<dbReference type="PANTHER" id="PTHR30188">
    <property type="entry name" value="ABC TRANSPORTER PERMEASE PROTEIN-RELATED"/>
    <property type="match status" value="1"/>
</dbReference>
<name>A0ABQ4EKR0_9ACTN</name>
<feature type="region of interest" description="Disordered" evidence="1">
    <location>
        <begin position="1"/>
        <end position="46"/>
    </location>
</feature>
<keyword evidence="2" id="KW-1133">Transmembrane helix</keyword>
<gene>
    <name evidence="3" type="ORF">Pma05_13450</name>
</gene>
<dbReference type="RefSeq" id="WP_239311795.1">
    <property type="nucleotide sequence ID" value="NZ_BAAAZQ010000005.1"/>
</dbReference>
<sequence length="300" mass="30464">MSRPTGARHADPSHADPSHAGTGTGTGTGTGQAGDSQAGGGRGGPTRATAGLRGTGYFFAFCLDALRGLFRRPFQVREFVQQAWFISSVSILPAALVAIPFGAVIALQLGSLVRQLGAQSFTGAASVLGVVREASPIVTALIIAGAGGSAICADLGARKIREELDAMEVLGIDPVHRLVAPRIVAAALVAALLNGLVSVVGVAGGYFFNVVMQGGTPGAYLASFQALGQLSDLAVGEVKAVLFGAVAALVASYHGMTAKGGPKGVGDAVNQSVVLTFMLLFALNFVITAVYFQLVPQRGM</sequence>
<evidence type="ECO:0000313" key="4">
    <source>
        <dbReference type="Proteomes" id="UP000621500"/>
    </source>
</evidence>
<proteinExistence type="predicted"/>
<accession>A0ABQ4EKR0</accession>
<evidence type="ECO:0000313" key="3">
    <source>
        <dbReference type="EMBL" id="GIG94772.1"/>
    </source>
</evidence>
<feature type="compositionally biased region" description="Basic and acidic residues" evidence="1">
    <location>
        <begin position="8"/>
        <end position="17"/>
    </location>
</feature>
<dbReference type="Pfam" id="PF02405">
    <property type="entry name" value="MlaE"/>
    <property type="match status" value="1"/>
</dbReference>
<dbReference type="Proteomes" id="UP000621500">
    <property type="component" value="Unassembled WGS sequence"/>
</dbReference>
<evidence type="ECO:0000256" key="1">
    <source>
        <dbReference type="SAM" id="MobiDB-lite"/>
    </source>
</evidence>
<organism evidence="3 4">
    <name type="scientific">Plantactinospora mayteni</name>
    <dbReference type="NCBI Taxonomy" id="566021"/>
    <lineage>
        <taxon>Bacteria</taxon>
        <taxon>Bacillati</taxon>
        <taxon>Actinomycetota</taxon>
        <taxon>Actinomycetes</taxon>
        <taxon>Micromonosporales</taxon>
        <taxon>Micromonosporaceae</taxon>
        <taxon>Plantactinospora</taxon>
    </lineage>
</organism>
<feature type="transmembrane region" description="Helical" evidence="2">
    <location>
        <begin position="273"/>
        <end position="294"/>
    </location>
</feature>
<dbReference type="PANTHER" id="PTHR30188:SF4">
    <property type="entry name" value="PROTEIN TRIGALACTOSYLDIACYLGLYCEROL 1, CHLOROPLASTIC"/>
    <property type="match status" value="1"/>
</dbReference>
<comment type="caution">
    <text evidence="3">The sequence shown here is derived from an EMBL/GenBank/DDBJ whole genome shotgun (WGS) entry which is preliminary data.</text>
</comment>
<feature type="transmembrane region" description="Helical" evidence="2">
    <location>
        <begin position="233"/>
        <end position="253"/>
    </location>
</feature>
<dbReference type="EMBL" id="BONX01000007">
    <property type="protein sequence ID" value="GIG94772.1"/>
    <property type="molecule type" value="Genomic_DNA"/>
</dbReference>
<evidence type="ECO:0000256" key="2">
    <source>
        <dbReference type="SAM" id="Phobius"/>
    </source>
</evidence>
<keyword evidence="2" id="KW-0812">Transmembrane</keyword>
<keyword evidence="2" id="KW-0472">Membrane</keyword>
<feature type="transmembrane region" description="Helical" evidence="2">
    <location>
        <begin position="183"/>
        <end position="208"/>
    </location>
</feature>
<feature type="compositionally biased region" description="Gly residues" evidence="1">
    <location>
        <begin position="22"/>
        <end position="44"/>
    </location>
</feature>